<organism evidence="1">
    <name type="scientific">Lepeophtheirus salmonis</name>
    <name type="common">Salmon louse</name>
    <name type="synonym">Caligus salmonis</name>
    <dbReference type="NCBI Taxonomy" id="72036"/>
    <lineage>
        <taxon>Eukaryota</taxon>
        <taxon>Metazoa</taxon>
        <taxon>Ecdysozoa</taxon>
        <taxon>Arthropoda</taxon>
        <taxon>Crustacea</taxon>
        <taxon>Multicrustacea</taxon>
        <taxon>Hexanauplia</taxon>
        <taxon>Copepoda</taxon>
        <taxon>Siphonostomatoida</taxon>
        <taxon>Caligidae</taxon>
        <taxon>Lepeophtheirus</taxon>
    </lineage>
</organism>
<proteinExistence type="predicted"/>
<feature type="non-terminal residue" evidence="1">
    <location>
        <position position="1"/>
    </location>
</feature>
<dbReference type="EMBL" id="HACA01032339">
    <property type="protein sequence ID" value="CDW49700.1"/>
    <property type="molecule type" value="Transcribed_RNA"/>
</dbReference>
<protein>
    <submittedName>
        <fullName evidence="1">Uncharacterized protein</fullName>
    </submittedName>
</protein>
<dbReference type="AlphaFoldDB" id="A0A0K2VH40"/>
<accession>A0A0K2VH40</accession>
<reference evidence="1" key="1">
    <citation type="submission" date="2014-05" db="EMBL/GenBank/DDBJ databases">
        <authorList>
            <person name="Chronopoulou M."/>
        </authorList>
    </citation>
    <scope>NUCLEOTIDE SEQUENCE</scope>
    <source>
        <tissue evidence="1">Whole organism</tissue>
    </source>
</reference>
<evidence type="ECO:0000313" key="1">
    <source>
        <dbReference type="EMBL" id="CDW49700.1"/>
    </source>
</evidence>
<sequence length="58" mass="6937">KFLWNMELTDEFVVPNTWKRYKGIPWNLHTGGDYITIDRSLGLSYTLVRKVRKEFDTS</sequence>
<name>A0A0K2VH40_LEPSM</name>